<accession>A0A7R9ZM65</accession>
<gene>
    <name evidence="2" type="ORF">CAUS1442_LOCUS6431</name>
</gene>
<feature type="signal peptide" evidence="1">
    <location>
        <begin position="1"/>
        <end position="19"/>
    </location>
</feature>
<dbReference type="EMBL" id="HBEF01010225">
    <property type="protein sequence ID" value="CAD8334326.1"/>
    <property type="molecule type" value="Transcribed_RNA"/>
</dbReference>
<feature type="chain" id="PRO_5030722184" evidence="1">
    <location>
        <begin position="20"/>
        <end position="241"/>
    </location>
</feature>
<protein>
    <submittedName>
        <fullName evidence="2">Uncharacterized protein</fullName>
    </submittedName>
</protein>
<reference evidence="2" key="1">
    <citation type="submission" date="2021-01" db="EMBL/GenBank/DDBJ databases">
        <authorList>
            <person name="Corre E."/>
            <person name="Pelletier E."/>
            <person name="Niang G."/>
            <person name="Scheremetjew M."/>
            <person name="Finn R."/>
            <person name="Kale V."/>
            <person name="Holt S."/>
            <person name="Cochrane G."/>
            <person name="Meng A."/>
            <person name="Brown T."/>
            <person name="Cohen L."/>
        </authorList>
    </citation>
    <scope>NUCLEOTIDE SEQUENCE</scope>
    <source>
        <strain evidence="2">CCMP3328</strain>
    </source>
</reference>
<organism evidence="2">
    <name type="scientific">Craspedostauros australis</name>
    <dbReference type="NCBI Taxonomy" id="1486917"/>
    <lineage>
        <taxon>Eukaryota</taxon>
        <taxon>Sar</taxon>
        <taxon>Stramenopiles</taxon>
        <taxon>Ochrophyta</taxon>
        <taxon>Bacillariophyta</taxon>
        <taxon>Bacillariophyceae</taxon>
        <taxon>Bacillariophycidae</taxon>
        <taxon>Naviculales</taxon>
        <taxon>Naviculaceae</taxon>
        <taxon>Craspedostauros</taxon>
    </lineage>
</organism>
<evidence type="ECO:0000313" key="2">
    <source>
        <dbReference type="EMBL" id="CAD8334326.1"/>
    </source>
</evidence>
<name>A0A7R9ZM65_9STRA</name>
<sequence length="241" mass="26206">MMIALASKAALCATVTVLGGSSLRNIIQTSSIMKMHKAADATAVGIMVDTDGAAPQCSIPLLAQFESTQQQQSPLSIDEATRLLQAMNRNDLLHLFLASPPPATASGTWNGLLLDNNGPIMNQVSNIMTHVLFGGIQKRWLGKRLGDTKGANRFEQDIEKHGFDVTIEPSLMQPNKASLHLKYSNYQQPISLWKTMEDELRVVPNTDGKVMIGMGCLHLTGGMRNAAPFCLYQDDVAVVKE</sequence>
<dbReference type="AlphaFoldDB" id="A0A7R9ZM65"/>
<evidence type="ECO:0000256" key="1">
    <source>
        <dbReference type="SAM" id="SignalP"/>
    </source>
</evidence>
<proteinExistence type="predicted"/>
<keyword evidence="1" id="KW-0732">Signal</keyword>